<proteinExistence type="predicted"/>
<sequence>MACGIPRRKESLTTGLPALPGSSRTSSERGKFDFFLLLAVSKRLLILCAAPLFLCKVGFLAVNSVPISVAFESPSGAKLTWRKEHLCAQKESPRVAERSHAEGGDVSGARRGRRPGEGEAHRRQRVSWSRFESDRGRRSGFRSQQTKRLRSNRPALGEAPATQEAEAQRRRPAPPSAALLPRPAPGPNGREPPILATGRPSNAWSAAAPERAAPYTPRVGGARAQPLIRLQAGREEPARGRGASGLVVPPQASDPLSAVSDACSLRCRAVGTPQRGKKIERTSAGSSSRLQNKECRAQAGGRLGR</sequence>
<keyword evidence="2" id="KW-1185">Reference proteome</keyword>
<protein>
    <submittedName>
        <fullName evidence="3">Uncharacterized protein</fullName>
    </submittedName>
</protein>
<evidence type="ECO:0000256" key="1">
    <source>
        <dbReference type="SAM" id="MobiDB-lite"/>
    </source>
</evidence>
<feature type="region of interest" description="Disordered" evidence="1">
    <location>
        <begin position="90"/>
        <end position="305"/>
    </location>
</feature>
<dbReference type="RefSeq" id="XP_070309125.1">
    <property type="nucleotide sequence ID" value="XM_070453024.1"/>
</dbReference>
<name>A0ABM4H0N8_ODOVR</name>
<accession>A0ABM4H0N8</accession>
<feature type="compositionally biased region" description="Basic and acidic residues" evidence="1">
    <location>
        <begin position="90"/>
        <end position="103"/>
    </location>
</feature>
<evidence type="ECO:0000313" key="3">
    <source>
        <dbReference type="RefSeq" id="XP_070309125.1"/>
    </source>
</evidence>
<feature type="compositionally biased region" description="Low complexity" evidence="1">
    <location>
        <begin position="203"/>
        <end position="213"/>
    </location>
</feature>
<reference evidence="3" key="2">
    <citation type="submission" date="2025-08" db="UniProtKB">
        <authorList>
            <consortium name="RefSeq"/>
        </authorList>
    </citation>
    <scope>IDENTIFICATION</scope>
    <source>
        <tissue evidence="3">Tongue muscle</tissue>
    </source>
</reference>
<gene>
    <name evidence="3" type="primary">LOC139030415</name>
</gene>
<organism evidence="2 3">
    <name type="scientific">Odocoileus virginianus</name>
    <name type="common">White-tailed deer</name>
    <dbReference type="NCBI Taxonomy" id="9874"/>
    <lineage>
        <taxon>Eukaryota</taxon>
        <taxon>Metazoa</taxon>
        <taxon>Chordata</taxon>
        <taxon>Craniata</taxon>
        <taxon>Vertebrata</taxon>
        <taxon>Euteleostomi</taxon>
        <taxon>Mammalia</taxon>
        <taxon>Eutheria</taxon>
        <taxon>Laurasiatheria</taxon>
        <taxon>Artiodactyla</taxon>
        <taxon>Ruminantia</taxon>
        <taxon>Pecora</taxon>
        <taxon>Cervidae</taxon>
        <taxon>Odocoileinae</taxon>
        <taxon>Odocoileus</taxon>
    </lineage>
</organism>
<reference evidence="2" key="1">
    <citation type="journal article" date="2022" name="J. Hered.">
        <title>A De Novo Chromosome-Level Genome Assembly of the White-Tailed Deer, Odocoileus Virginianus.</title>
        <authorList>
            <person name="London E.W."/>
            <person name="Roca A.L."/>
            <person name="Novakofski J.E."/>
            <person name="Mateus-Pinilla N.E."/>
        </authorList>
    </citation>
    <scope>NUCLEOTIDE SEQUENCE [LARGE SCALE GENOMIC DNA]</scope>
</reference>
<dbReference type="GeneID" id="139030415"/>
<dbReference type="Proteomes" id="UP001652640">
    <property type="component" value="Chromosome 22"/>
</dbReference>
<evidence type="ECO:0000313" key="2">
    <source>
        <dbReference type="Proteomes" id="UP001652640"/>
    </source>
</evidence>